<dbReference type="RefSeq" id="WP_164609282.1">
    <property type="nucleotide sequence ID" value="NZ_JAAIKE010000001.1"/>
</dbReference>
<keyword evidence="1" id="KW-0175">Coiled coil</keyword>
<comment type="caution">
    <text evidence="4">The sequence shown here is derived from an EMBL/GenBank/DDBJ whole genome shotgun (WGS) entry which is preliminary data.</text>
</comment>
<reference evidence="4 5" key="1">
    <citation type="submission" date="2020-02" db="EMBL/GenBank/DDBJ databases">
        <title>Rhodobacter algicola sp. nov., isolated from microalga culture.</title>
        <authorList>
            <person name="Park C.-Y."/>
        </authorList>
    </citation>
    <scope>NUCLEOTIDE SEQUENCE [LARGE SCALE GENOMIC DNA]</scope>
    <source>
        <strain evidence="4 5">ETT8</strain>
    </source>
</reference>
<accession>A0A6B3RLY3</accession>
<gene>
    <name evidence="4" type="ORF">G3572_03590</name>
</gene>
<keyword evidence="3" id="KW-0812">Transmembrane</keyword>
<evidence type="ECO:0000256" key="3">
    <source>
        <dbReference type="SAM" id="Phobius"/>
    </source>
</evidence>
<keyword evidence="3" id="KW-1133">Transmembrane helix</keyword>
<proteinExistence type="predicted"/>
<evidence type="ECO:0000256" key="2">
    <source>
        <dbReference type="SAM" id="MobiDB-lite"/>
    </source>
</evidence>
<dbReference type="EMBL" id="JAAIKE010000001">
    <property type="protein sequence ID" value="NEX45275.1"/>
    <property type="molecule type" value="Genomic_DNA"/>
</dbReference>
<evidence type="ECO:0000256" key="1">
    <source>
        <dbReference type="SAM" id="Coils"/>
    </source>
</evidence>
<organism evidence="4 5">
    <name type="scientific">Pseudotabrizicola algicola</name>
    <dbReference type="NCBI Taxonomy" id="2709381"/>
    <lineage>
        <taxon>Bacteria</taxon>
        <taxon>Pseudomonadati</taxon>
        <taxon>Pseudomonadota</taxon>
        <taxon>Alphaproteobacteria</taxon>
        <taxon>Rhodobacterales</taxon>
        <taxon>Paracoccaceae</taxon>
        <taxon>Pseudotabrizicola</taxon>
    </lineage>
</organism>
<sequence>MTEKKSSRDDAVQEAITKALDAAAAATDAAHETEAVLLARSDAAKSMERVARRSGWMALAAGGASVAVLVLGGLLVLRSVADLREAGEVQAAAAAAFVERLAEMNGALDRLDLAIAGLEAENTALQESVSAQVAKLDAQLEQMLAKPDPSEEAVGLAEQIDKLRTDMIEALAETQMRLSERIAAPVAKPAPVIVHEAPAPVAVPKPAPKPAPKSKPRPAAAVQVPNPFKYP</sequence>
<evidence type="ECO:0000313" key="4">
    <source>
        <dbReference type="EMBL" id="NEX45275.1"/>
    </source>
</evidence>
<feature type="transmembrane region" description="Helical" evidence="3">
    <location>
        <begin position="55"/>
        <end position="77"/>
    </location>
</feature>
<feature type="compositionally biased region" description="Pro residues" evidence="2">
    <location>
        <begin position="201"/>
        <end position="213"/>
    </location>
</feature>
<feature type="coiled-coil region" evidence="1">
    <location>
        <begin position="101"/>
        <end position="146"/>
    </location>
</feature>
<dbReference type="Proteomes" id="UP000481421">
    <property type="component" value="Unassembled WGS sequence"/>
</dbReference>
<evidence type="ECO:0000313" key="5">
    <source>
        <dbReference type="Proteomes" id="UP000481421"/>
    </source>
</evidence>
<feature type="region of interest" description="Disordered" evidence="2">
    <location>
        <begin position="198"/>
        <end position="231"/>
    </location>
</feature>
<protein>
    <submittedName>
        <fullName evidence="4">Uncharacterized protein</fullName>
    </submittedName>
</protein>
<name>A0A6B3RLY3_9RHOB</name>
<dbReference type="AlphaFoldDB" id="A0A6B3RLY3"/>
<keyword evidence="3" id="KW-0472">Membrane</keyword>
<keyword evidence="5" id="KW-1185">Reference proteome</keyword>